<dbReference type="InterPro" id="IPR050275">
    <property type="entry name" value="PGM_Phosphatase"/>
</dbReference>
<dbReference type="SUPFAM" id="SSF53254">
    <property type="entry name" value="Phosphoglycerate mutase-like"/>
    <property type="match status" value="1"/>
</dbReference>
<dbReference type="InterPro" id="IPR013078">
    <property type="entry name" value="His_Pase_superF_clade-1"/>
</dbReference>
<gene>
    <name evidence="2" type="ORF">DIW15_00925</name>
</gene>
<comment type="caution">
    <text evidence="2">The sequence shown here is derived from an EMBL/GenBank/DDBJ whole genome shotgun (WGS) entry which is preliminary data.</text>
</comment>
<dbReference type="InterPro" id="IPR029033">
    <property type="entry name" value="His_PPase_superfam"/>
</dbReference>
<proteinExistence type="predicted"/>
<evidence type="ECO:0000313" key="3">
    <source>
        <dbReference type="Proteomes" id="UP000262195"/>
    </source>
</evidence>
<dbReference type="STRING" id="1121105.GCA_000421665_01266"/>
<dbReference type="PANTHER" id="PTHR48100">
    <property type="entry name" value="BROAD-SPECIFICITY PHOSPHATASE YOR283W-RELATED"/>
    <property type="match status" value="1"/>
</dbReference>
<dbReference type="PIRSF" id="PIRSF000709">
    <property type="entry name" value="6PFK_2-Ptase"/>
    <property type="match status" value="1"/>
</dbReference>
<reference evidence="2 3" key="1">
    <citation type="journal article" date="2018" name="Nat. Biotechnol.">
        <title>A standardized bacterial taxonomy based on genome phylogeny substantially revises the tree of life.</title>
        <authorList>
            <person name="Parks D.H."/>
            <person name="Chuvochina M."/>
            <person name="Waite D.W."/>
            <person name="Rinke C."/>
            <person name="Skarshewski A."/>
            <person name="Chaumeil P.A."/>
            <person name="Hugenholtz P."/>
        </authorList>
    </citation>
    <scope>NUCLEOTIDE SEQUENCE [LARGE SCALE GENOMIC DNA]</scope>
    <source>
        <strain evidence="2">UBA11306</strain>
    </source>
</reference>
<protein>
    <submittedName>
        <fullName evidence="2">Histidine phosphatase family protein</fullName>
    </submittedName>
</protein>
<dbReference type="PANTHER" id="PTHR48100:SF1">
    <property type="entry name" value="HISTIDINE PHOSPHATASE FAMILY PROTEIN-RELATED"/>
    <property type="match status" value="1"/>
</dbReference>
<evidence type="ECO:0000313" key="2">
    <source>
        <dbReference type="EMBL" id="HCS93256.1"/>
    </source>
</evidence>
<dbReference type="GO" id="GO:0005737">
    <property type="term" value="C:cytoplasm"/>
    <property type="evidence" value="ECO:0007669"/>
    <property type="project" value="TreeGrafter"/>
</dbReference>
<dbReference type="AlphaFoldDB" id="A0A3D4S3P5"/>
<dbReference type="Pfam" id="PF00300">
    <property type="entry name" value="His_Phos_1"/>
    <property type="match status" value="1"/>
</dbReference>
<dbReference type="EMBL" id="DQHO01000006">
    <property type="protein sequence ID" value="HCS93256.1"/>
    <property type="molecule type" value="Genomic_DNA"/>
</dbReference>
<dbReference type="GO" id="GO:0016791">
    <property type="term" value="F:phosphatase activity"/>
    <property type="evidence" value="ECO:0007669"/>
    <property type="project" value="TreeGrafter"/>
</dbReference>
<dbReference type="CDD" id="cd07067">
    <property type="entry name" value="HP_PGM_like"/>
    <property type="match status" value="1"/>
</dbReference>
<feature type="binding site" evidence="1">
    <location>
        <position position="66"/>
    </location>
    <ligand>
        <name>substrate</name>
    </ligand>
</feature>
<evidence type="ECO:0000256" key="1">
    <source>
        <dbReference type="PIRSR" id="PIRSR613078-2"/>
    </source>
</evidence>
<accession>A0A3D4S3P5</accession>
<dbReference type="SMART" id="SM00855">
    <property type="entry name" value="PGAM"/>
    <property type="match status" value="1"/>
</dbReference>
<organism evidence="2 3">
    <name type="scientific">Bavariicoccus seileri</name>
    <dbReference type="NCBI Taxonomy" id="549685"/>
    <lineage>
        <taxon>Bacteria</taxon>
        <taxon>Bacillati</taxon>
        <taxon>Bacillota</taxon>
        <taxon>Bacilli</taxon>
        <taxon>Lactobacillales</taxon>
        <taxon>Enterococcaceae</taxon>
        <taxon>Bavariicoccus</taxon>
    </lineage>
</organism>
<dbReference type="Proteomes" id="UP000262195">
    <property type="component" value="Unassembled WGS sequence"/>
</dbReference>
<dbReference type="Gene3D" id="3.40.50.1240">
    <property type="entry name" value="Phosphoglycerate mutase-like"/>
    <property type="match status" value="1"/>
</dbReference>
<name>A0A3D4S3P5_9ENTE</name>
<feature type="binding site" evidence="1">
    <location>
        <begin position="9"/>
        <end position="16"/>
    </location>
    <ligand>
        <name>substrate</name>
    </ligand>
</feature>
<sequence>MGLQVYFVRHGQTVWNVEKRMQGWQNSPLTSQGVLEADLLGKAMAQMVQDSDIDDIDRIDTSPSKRAIQTAEHLNHFLNTKLETVPEFQELNMGDWEGQYFAAIEAKDPKEWHDFWFDQSHYQPHNGGETFDELSKRVRTGFDRVAEEVKDGTIVIVSHRIAIRFLISSLVEENVLEIPDPKSTSLSHIRRDERGVYAVDFLNRIVY</sequence>